<evidence type="ECO:0000313" key="13">
    <source>
        <dbReference type="EMBL" id="SVD78478.1"/>
    </source>
</evidence>
<keyword evidence="8" id="KW-0862">Zinc</keyword>
<reference evidence="13" key="1">
    <citation type="submission" date="2018-05" db="EMBL/GenBank/DDBJ databases">
        <authorList>
            <person name="Lanie J.A."/>
            <person name="Ng W.-L."/>
            <person name="Kazmierczak K.M."/>
            <person name="Andrzejewski T.M."/>
            <person name="Davidsen T.M."/>
            <person name="Wayne K.J."/>
            <person name="Tettelin H."/>
            <person name="Glass J.I."/>
            <person name="Rusch D."/>
            <person name="Podicherti R."/>
            <person name="Tsui H.-C.T."/>
            <person name="Winkler M.E."/>
        </authorList>
    </citation>
    <scope>NUCLEOTIDE SEQUENCE</scope>
</reference>
<evidence type="ECO:0000256" key="9">
    <source>
        <dbReference type="ARBA" id="ARBA00022842"/>
    </source>
</evidence>
<dbReference type="PANTHER" id="PTHR30313:SF2">
    <property type="entry name" value="DNA PRIMASE"/>
    <property type="match status" value="1"/>
</dbReference>
<keyword evidence="4" id="KW-0548">Nucleotidyltransferase</keyword>
<dbReference type="AlphaFoldDB" id="A0A382Y7M0"/>
<protein>
    <recommendedName>
        <fullName evidence="12">Zinc finger CHC2-type domain-containing protein</fullName>
    </recommendedName>
</protein>
<sequence length="162" mass="18602">MPKFIPPEIVDNLVQTADIIEVIGNRVDLTKDKKGKEYIGLCPFHDDSKPSLTVNREKGLYWCWACQEGGTTVDFLRKKERITFIEALEELSKITGIEIPKTEQVKAEDLQKERLKQLNRKAMGHFIDNLRKSEKAKEYLKTRGIDEKIAKEFSIGFDDSDG</sequence>
<evidence type="ECO:0000256" key="10">
    <source>
        <dbReference type="ARBA" id="ARBA00023125"/>
    </source>
</evidence>
<evidence type="ECO:0000256" key="7">
    <source>
        <dbReference type="ARBA" id="ARBA00022771"/>
    </source>
</evidence>
<evidence type="ECO:0000256" key="1">
    <source>
        <dbReference type="ARBA" id="ARBA00001947"/>
    </source>
</evidence>
<dbReference type="GO" id="GO:0006269">
    <property type="term" value="P:DNA replication, synthesis of primer"/>
    <property type="evidence" value="ECO:0007669"/>
    <property type="project" value="TreeGrafter"/>
</dbReference>
<proteinExistence type="predicted"/>
<dbReference type="Gene3D" id="3.90.980.10">
    <property type="entry name" value="DNA primase, catalytic core, N-terminal domain"/>
    <property type="match status" value="1"/>
</dbReference>
<keyword evidence="2" id="KW-0240">DNA-directed RNA polymerase</keyword>
<feature type="non-terminal residue" evidence="13">
    <location>
        <position position="162"/>
    </location>
</feature>
<dbReference type="GO" id="GO:0000428">
    <property type="term" value="C:DNA-directed RNA polymerase complex"/>
    <property type="evidence" value="ECO:0007669"/>
    <property type="project" value="UniProtKB-KW"/>
</dbReference>
<keyword evidence="5" id="KW-0235">DNA replication</keyword>
<dbReference type="EMBL" id="UINC01173074">
    <property type="protein sequence ID" value="SVD78478.1"/>
    <property type="molecule type" value="Genomic_DNA"/>
</dbReference>
<evidence type="ECO:0000256" key="3">
    <source>
        <dbReference type="ARBA" id="ARBA00022679"/>
    </source>
</evidence>
<dbReference type="PANTHER" id="PTHR30313">
    <property type="entry name" value="DNA PRIMASE"/>
    <property type="match status" value="1"/>
</dbReference>
<dbReference type="SMART" id="SM00400">
    <property type="entry name" value="ZnF_CHCC"/>
    <property type="match status" value="1"/>
</dbReference>
<keyword evidence="9" id="KW-0460">Magnesium</keyword>
<dbReference type="InterPro" id="IPR002694">
    <property type="entry name" value="Znf_CHC2"/>
</dbReference>
<dbReference type="InterPro" id="IPR036977">
    <property type="entry name" value="DNA_primase_Znf_CHC2"/>
</dbReference>
<dbReference type="Pfam" id="PF01807">
    <property type="entry name" value="Zn_ribbon_DnaG"/>
    <property type="match status" value="1"/>
</dbReference>
<keyword evidence="3" id="KW-0808">Transferase</keyword>
<dbReference type="InterPro" id="IPR050219">
    <property type="entry name" value="DnaG_primase"/>
</dbReference>
<gene>
    <name evidence="13" type="ORF">METZ01_LOCUS431332</name>
</gene>
<dbReference type="GO" id="GO:0003899">
    <property type="term" value="F:DNA-directed RNA polymerase activity"/>
    <property type="evidence" value="ECO:0007669"/>
    <property type="project" value="InterPro"/>
</dbReference>
<keyword evidence="7" id="KW-0863">Zinc-finger</keyword>
<keyword evidence="6" id="KW-0479">Metal-binding</keyword>
<evidence type="ECO:0000256" key="6">
    <source>
        <dbReference type="ARBA" id="ARBA00022723"/>
    </source>
</evidence>
<keyword evidence="11" id="KW-0804">Transcription</keyword>
<evidence type="ECO:0000256" key="5">
    <source>
        <dbReference type="ARBA" id="ARBA00022705"/>
    </source>
</evidence>
<feature type="domain" description="Zinc finger CHC2-type" evidence="12">
    <location>
        <begin position="38"/>
        <end position="92"/>
    </location>
</feature>
<keyword evidence="10" id="KW-0238">DNA-binding</keyword>
<dbReference type="GO" id="GO:0008270">
    <property type="term" value="F:zinc ion binding"/>
    <property type="evidence" value="ECO:0007669"/>
    <property type="project" value="UniProtKB-KW"/>
</dbReference>
<organism evidence="13">
    <name type="scientific">marine metagenome</name>
    <dbReference type="NCBI Taxonomy" id="408172"/>
    <lineage>
        <taxon>unclassified sequences</taxon>
        <taxon>metagenomes</taxon>
        <taxon>ecological metagenomes</taxon>
    </lineage>
</organism>
<evidence type="ECO:0000256" key="8">
    <source>
        <dbReference type="ARBA" id="ARBA00022833"/>
    </source>
</evidence>
<comment type="cofactor">
    <cofactor evidence="1">
        <name>Zn(2+)</name>
        <dbReference type="ChEBI" id="CHEBI:29105"/>
    </cofactor>
</comment>
<dbReference type="Gene3D" id="3.90.580.10">
    <property type="entry name" value="Zinc finger, CHC2-type domain"/>
    <property type="match status" value="1"/>
</dbReference>
<dbReference type="SUPFAM" id="SSF56731">
    <property type="entry name" value="DNA primase core"/>
    <property type="match status" value="1"/>
</dbReference>
<evidence type="ECO:0000259" key="12">
    <source>
        <dbReference type="SMART" id="SM00400"/>
    </source>
</evidence>
<dbReference type="InterPro" id="IPR037068">
    <property type="entry name" value="DNA_primase_core_N_sf"/>
</dbReference>
<dbReference type="FunFam" id="3.90.580.10:FF:000001">
    <property type="entry name" value="DNA primase"/>
    <property type="match status" value="1"/>
</dbReference>
<dbReference type="SUPFAM" id="SSF57783">
    <property type="entry name" value="Zinc beta-ribbon"/>
    <property type="match status" value="1"/>
</dbReference>
<dbReference type="GO" id="GO:0005737">
    <property type="term" value="C:cytoplasm"/>
    <property type="evidence" value="ECO:0007669"/>
    <property type="project" value="TreeGrafter"/>
</dbReference>
<evidence type="ECO:0000256" key="4">
    <source>
        <dbReference type="ARBA" id="ARBA00022695"/>
    </source>
</evidence>
<evidence type="ECO:0000256" key="2">
    <source>
        <dbReference type="ARBA" id="ARBA00022478"/>
    </source>
</evidence>
<name>A0A382Y7M0_9ZZZZ</name>
<dbReference type="GO" id="GO:0003677">
    <property type="term" value="F:DNA binding"/>
    <property type="evidence" value="ECO:0007669"/>
    <property type="project" value="UniProtKB-KW"/>
</dbReference>
<evidence type="ECO:0000256" key="11">
    <source>
        <dbReference type="ARBA" id="ARBA00023163"/>
    </source>
</evidence>
<accession>A0A382Y7M0</accession>